<keyword evidence="11 14" id="KW-0472">Membrane</keyword>
<feature type="transmembrane region" description="Helical" evidence="14">
    <location>
        <begin position="111"/>
        <end position="129"/>
    </location>
</feature>
<dbReference type="FunCoup" id="A0A168RJ69">
    <property type="interactions" value="366"/>
</dbReference>
<dbReference type="Pfam" id="PF02815">
    <property type="entry name" value="MIR"/>
    <property type="match status" value="1"/>
</dbReference>
<dbReference type="Pfam" id="PF02366">
    <property type="entry name" value="PMT"/>
    <property type="match status" value="1"/>
</dbReference>
<evidence type="ECO:0000256" key="6">
    <source>
        <dbReference type="ARBA" id="ARBA00022679"/>
    </source>
</evidence>
<dbReference type="InParanoid" id="A0A168RJ69"/>
<dbReference type="PANTHER" id="PTHR10050:SF46">
    <property type="entry name" value="PROTEIN O-MANNOSYL-TRANSFERASE 2"/>
    <property type="match status" value="1"/>
</dbReference>
<keyword evidence="10 14" id="KW-1133">Transmembrane helix</keyword>
<evidence type="ECO:0000256" key="4">
    <source>
        <dbReference type="ARBA" id="ARBA00012839"/>
    </source>
</evidence>
<dbReference type="EMBL" id="LT554655">
    <property type="protein sequence ID" value="SAM07019.1"/>
    <property type="molecule type" value="Genomic_DNA"/>
</dbReference>
<evidence type="ECO:0000256" key="1">
    <source>
        <dbReference type="ARBA" id="ARBA00004477"/>
    </source>
</evidence>
<feature type="transmembrane region" description="Helical" evidence="14">
    <location>
        <begin position="680"/>
        <end position="701"/>
    </location>
</feature>
<evidence type="ECO:0000256" key="11">
    <source>
        <dbReference type="ARBA" id="ARBA00023136"/>
    </source>
</evidence>
<organism evidence="17">
    <name type="scientific">Absidia glauca</name>
    <name type="common">Pin mould</name>
    <dbReference type="NCBI Taxonomy" id="4829"/>
    <lineage>
        <taxon>Eukaryota</taxon>
        <taxon>Fungi</taxon>
        <taxon>Fungi incertae sedis</taxon>
        <taxon>Mucoromycota</taxon>
        <taxon>Mucoromycotina</taxon>
        <taxon>Mucoromycetes</taxon>
        <taxon>Mucorales</taxon>
        <taxon>Cunninghamellaceae</taxon>
        <taxon>Absidia</taxon>
    </lineage>
</organism>
<name>A0A168RJ69_ABSGL</name>
<protein>
    <recommendedName>
        <fullName evidence="4 14">Dolichyl-phosphate-mannose--protein mannosyltransferase</fullName>
        <ecNumber evidence="4 14">2.4.1.109</ecNumber>
    </recommendedName>
</protein>
<keyword evidence="7 14" id="KW-0812">Transmembrane</keyword>
<feature type="transmembrane region" description="Helical" evidence="14">
    <location>
        <begin position="247"/>
        <end position="264"/>
    </location>
</feature>
<feature type="transmembrane region" description="Helical" evidence="14">
    <location>
        <begin position="135"/>
        <end position="154"/>
    </location>
</feature>
<feature type="transmembrane region" description="Helical" evidence="14">
    <location>
        <begin position="161"/>
        <end position="181"/>
    </location>
</feature>
<evidence type="ECO:0000256" key="5">
    <source>
        <dbReference type="ARBA" id="ARBA00022676"/>
    </source>
</evidence>
<feature type="transmembrane region" description="Helical" evidence="14">
    <location>
        <begin position="624"/>
        <end position="642"/>
    </location>
</feature>
<keyword evidence="6 14" id="KW-0808">Transferase</keyword>
<dbReference type="OrthoDB" id="292747at2759"/>
<keyword evidence="5 14" id="KW-0328">Glycosyltransferase</keyword>
<keyword evidence="8" id="KW-0677">Repeat</keyword>
<dbReference type="InterPro" id="IPR003342">
    <property type="entry name" value="ArnT-like_N"/>
</dbReference>
<dbReference type="InterPro" id="IPR016093">
    <property type="entry name" value="MIR_motif"/>
</dbReference>
<evidence type="ECO:0000256" key="13">
    <source>
        <dbReference type="ARBA" id="ARBA00045102"/>
    </source>
</evidence>
<feature type="region of interest" description="Disordered" evidence="15">
    <location>
        <begin position="15"/>
        <end position="47"/>
    </location>
</feature>
<feature type="transmembrane region" description="Helical" evidence="14">
    <location>
        <begin position="583"/>
        <end position="604"/>
    </location>
</feature>
<feature type="transmembrane region" description="Helical" evidence="14">
    <location>
        <begin position="648"/>
        <end position="668"/>
    </location>
</feature>
<evidence type="ECO:0000256" key="9">
    <source>
        <dbReference type="ARBA" id="ARBA00022824"/>
    </source>
</evidence>
<accession>A0A168RJ69</accession>
<dbReference type="PANTHER" id="PTHR10050">
    <property type="entry name" value="DOLICHYL-PHOSPHATE-MANNOSE--PROTEIN MANNOSYLTRANSFERASE"/>
    <property type="match status" value="1"/>
</dbReference>
<dbReference type="InterPro" id="IPR036300">
    <property type="entry name" value="MIR_dom_sf"/>
</dbReference>
<dbReference type="GO" id="GO:0005789">
    <property type="term" value="C:endoplasmic reticulum membrane"/>
    <property type="evidence" value="ECO:0007669"/>
    <property type="project" value="UniProtKB-SubCell"/>
</dbReference>
<evidence type="ECO:0000313" key="18">
    <source>
        <dbReference type="Proteomes" id="UP000078561"/>
    </source>
</evidence>
<dbReference type="UniPathway" id="UPA00378"/>
<dbReference type="OMA" id="HTFYHDV"/>
<comment type="catalytic activity">
    <reaction evidence="13 14">
        <text>a di-trans,poly-cis-dolichyl beta-D-mannosyl phosphate + L-seryl-[protein] = 3-O-(alpha-D-mannosyl)-L-seryl-[protein] + a di-trans,poly-cis-dolichyl phosphate + H(+)</text>
        <dbReference type="Rhea" id="RHEA:17377"/>
        <dbReference type="Rhea" id="RHEA-COMP:9863"/>
        <dbReference type="Rhea" id="RHEA-COMP:13546"/>
        <dbReference type="Rhea" id="RHEA-COMP:19498"/>
        <dbReference type="Rhea" id="RHEA-COMP:19501"/>
        <dbReference type="ChEBI" id="CHEBI:15378"/>
        <dbReference type="ChEBI" id="CHEBI:29999"/>
        <dbReference type="ChEBI" id="CHEBI:57683"/>
        <dbReference type="ChEBI" id="CHEBI:58211"/>
        <dbReference type="ChEBI" id="CHEBI:137321"/>
        <dbReference type="EC" id="2.4.1.109"/>
    </reaction>
</comment>
<dbReference type="AlphaFoldDB" id="A0A168RJ69"/>
<evidence type="ECO:0000313" key="17">
    <source>
        <dbReference type="EMBL" id="SAM07019.1"/>
    </source>
</evidence>
<sequence length="725" mass="84052">MDNLKRRHNHHLPTIVTLPNDAPYSPIPLDDEDTDPPNDSKLYKPPQTNMTKGRTFLHNHKDWVLLLCLTLLSCWTRFRQIDRSNIVIWDEAHFGKFDSGKEYPDTMDFRTMRIFNAAWGALLVPVAYLTTRQAAMSRLGGLMAAGMVLCDTAYLTISRFVLLDSMLLFFTSLACLALFGFHNQQEKPFTAQWWAWLSLAGFSLGCVLSVKWVGLFAVGLIGIYTLEDLWGKLAEFDFSKRVYVLHWLSRALCLLLLPATIYLICFKIHFEVLYKTGTGDTDMTPLFQAHLEGNDLGQSALEVAFGSNITLRTVALEQSLLHSHPHTYLDGSKQQQITGYYYQDENNHWQVRVPQNNITLDSETIVDASNSHDYDSQGIRYINDGDTIRLSHMHTHVNLHSHQFAAPNSEDKHHYLEVSGYGNKSMSDVKDNWIVEVVRRLDTYTGPRIHSLATQIRLRHAQHGCILALTGKRLPAFGFYQMEIACAKTIDKANQDLSLWVVETNQHDDLPNAPSHTYKYNFLRDFWYLNVLMWKSNNAMISDPDKEDVLASTPTQWPFVGVGLRMCRWTDEMIKFYLLGNPMVWWSSILSVVVFAGLQIYYAVRARRQIQDKAQAHWNKRHYVGKNIFYGWFLHYIPFFIMGRVMYLHHYFPALYFSILLVPFLFDHFTANSTRRWRRFVFGVFMSAVVMNFIYFSPFAYGMEGPIAAYRGRHWLKWWNLTDLN</sequence>
<dbReference type="SMART" id="SM00472">
    <property type="entry name" value="MIR"/>
    <property type="match status" value="3"/>
</dbReference>
<evidence type="ECO:0000256" key="8">
    <source>
        <dbReference type="ARBA" id="ARBA00022737"/>
    </source>
</evidence>
<comment type="similarity">
    <text evidence="3 14">Belongs to the glycosyltransferase 39 family.</text>
</comment>
<feature type="domain" description="MIR" evidence="16">
    <location>
        <begin position="446"/>
        <end position="505"/>
    </location>
</feature>
<evidence type="ECO:0000259" key="16">
    <source>
        <dbReference type="PROSITE" id="PS50919"/>
    </source>
</evidence>
<dbReference type="InterPro" id="IPR032421">
    <property type="entry name" value="PMT_4TMC"/>
</dbReference>
<comment type="catalytic activity">
    <reaction evidence="12 14">
        <text>a di-trans,poly-cis-dolichyl beta-D-mannosyl phosphate + L-threonyl-[protein] = 3-O-(alpha-D-mannosyl)-L-threonyl-[protein] + a di-trans,poly-cis-dolichyl phosphate + H(+)</text>
        <dbReference type="Rhea" id="RHEA:53396"/>
        <dbReference type="Rhea" id="RHEA-COMP:11060"/>
        <dbReference type="Rhea" id="RHEA-COMP:13547"/>
        <dbReference type="Rhea" id="RHEA-COMP:19498"/>
        <dbReference type="Rhea" id="RHEA-COMP:19501"/>
        <dbReference type="ChEBI" id="CHEBI:15378"/>
        <dbReference type="ChEBI" id="CHEBI:30013"/>
        <dbReference type="ChEBI" id="CHEBI:57683"/>
        <dbReference type="ChEBI" id="CHEBI:58211"/>
        <dbReference type="ChEBI" id="CHEBI:137323"/>
        <dbReference type="EC" id="2.4.1.109"/>
    </reaction>
</comment>
<evidence type="ECO:0000256" key="7">
    <source>
        <dbReference type="ARBA" id="ARBA00022692"/>
    </source>
</evidence>
<evidence type="ECO:0000256" key="12">
    <source>
        <dbReference type="ARBA" id="ARBA00045085"/>
    </source>
</evidence>
<gene>
    <name evidence="17" type="primary">ABSGL_12646.1 scaffold 13066</name>
</gene>
<dbReference type="STRING" id="4829.A0A168RJ69"/>
<comment type="subcellular location">
    <subcellularLocation>
        <location evidence="1 14">Endoplasmic reticulum membrane</location>
        <topology evidence="1 14">Multi-pass membrane protein</topology>
    </subcellularLocation>
</comment>
<comment type="pathway">
    <text evidence="2 14">Protein modification; protein glycosylation.</text>
</comment>
<feature type="domain" description="MIR" evidence="16">
    <location>
        <begin position="300"/>
        <end position="354"/>
    </location>
</feature>
<dbReference type="Proteomes" id="UP000078561">
    <property type="component" value="Unassembled WGS sequence"/>
</dbReference>
<dbReference type="InterPro" id="IPR027005">
    <property type="entry name" value="PMT-like"/>
</dbReference>
<reference evidence="17" key="1">
    <citation type="submission" date="2016-04" db="EMBL/GenBank/DDBJ databases">
        <authorList>
            <person name="Evans L.H."/>
            <person name="Alamgir A."/>
            <person name="Owens N."/>
            <person name="Weber N.D."/>
            <person name="Virtaneva K."/>
            <person name="Barbian K."/>
            <person name="Babar A."/>
            <person name="Rosenke K."/>
        </authorList>
    </citation>
    <scope>NUCLEOTIDE SEQUENCE [LARGE SCALE GENOMIC DNA]</scope>
    <source>
        <strain evidence="17">CBS 101.48</strain>
    </source>
</reference>
<comment type="function">
    <text evidence="14">Transfers mannose from Dol-P-mannose to Ser or Thr residues on proteins.</text>
</comment>
<evidence type="ECO:0000256" key="10">
    <source>
        <dbReference type="ARBA" id="ARBA00022989"/>
    </source>
</evidence>
<evidence type="ECO:0000256" key="3">
    <source>
        <dbReference type="ARBA" id="ARBA00007222"/>
    </source>
</evidence>
<dbReference type="EC" id="2.4.1.109" evidence="4 14"/>
<evidence type="ECO:0000256" key="2">
    <source>
        <dbReference type="ARBA" id="ARBA00004922"/>
    </source>
</evidence>
<evidence type="ECO:0000256" key="14">
    <source>
        <dbReference type="RuleBase" id="RU367007"/>
    </source>
</evidence>
<dbReference type="PROSITE" id="PS50919">
    <property type="entry name" value="MIR"/>
    <property type="match status" value="3"/>
</dbReference>
<dbReference type="Pfam" id="PF16192">
    <property type="entry name" value="PMT_4TMC"/>
    <property type="match status" value="1"/>
</dbReference>
<dbReference type="GO" id="GO:0004169">
    <property type="term" value="F:dolichyl-phosphate-mannose-protein mannosyltransferase activity"/>
    <property type="evidence" value="ECO:0007669"/>
    <property type="project" value="UniProtKB-UniRule"/>
</dbReference>
<dbReference type="SUPFAM" id="SSF82109">
    <property type="entry name" value="MIR domain"/>
    <property type="match status" value="1"/>
</dbReference>
<evidence type="ECO:0000256" key="15">
    <source>
        <dbReference type="SAM" id="MobiDB-lite"/>
    </source>
</evidence>
<keyword evidence="9 14" id="KW-0256">Endoplasmic reticulum</keyword>
<feature type="domain" description="MIR" evidence="16">
    <location>
        <begin position="379"/>
        <end position="438"/>
    </location>
</feature>
<keyword evidence="18" id="KW-1185">Reference proteome</keyword>
<feature type="transmembrane region" description="Helical" evidence="14">
    <location>
        <begin position="193"/>
        <end position="226"/>
    </location>
</feature>
<proteinExistence type="inferred from homology"/>
<dbReference type="Gene3D" id="2.80.10.50">
    <property type="match status" value="1"/>
</dbReference>